<evidence type="ECO:0000256" key="6">
    <source>
        <dbReference type="SAM" id="MobiDB-lite"/>
    </source>
</evidence>
<protein>
    <recommendedName>
        <fullName evidence="7">TCP domain-containing protein</fullName>
    </recommendedName>
</protein>
<evidence type="ECO:0000259" key="7">
    <source>
        <dbReference type="PROSITE" id="PS51369"/>
    </source>
</evidence>
<accession>W1PIK2</accession>
<feature type="compositionally biased region" description="Basic and acidic residues" evidence="6">
    <location>
        <begin position="192"/>
        <end position="204"/>
    </location>
</feature>
<dbReference type="Gramene" id="ERN07554">
    <property type="protein sequence ID" value="ERN07554"/>
    <property type="gene ID" value="AMTR_s00154p00072430"/>
</dbReference>
<feature type="region of interest" description="Disordered" evidence="6">
    <location>
        <begin position="1"/>
        <end position="41"/>
    </location>
</feature>
<proteinExistence type="predicted"/>
<keyword evidence="3" id="KW-0238">DNA-binding</keyword>
<dbReference type="PROSITE" id="PS51369">
    <property type="entry name" value="TCP"/>
    <property type="match status" value="1"/>
</dbReference>
<reference evidence="9" key="1">
    <citation type="journal article" date="2013" name="Science">
        <title>The Amborella genome and the evolution of flowering plants.</title>
        <authorList>
            <consortium name="Amborella Genome Project"/>
        </authorList>
    </citation>
    <scope>NUCLEOTIDE SEQUENCE [LARGE SCALE GENOMIC DNA]</scope>
</reference>
<dbReference type="PANTHER" id="PTHR31072:SF147">
    <property type="entry name" value="TRANSCRIPTION FACTOR TCP13"/>
    <property type="match status" value="1"/>
</dbReference>
<dbReference type="AlphaFoldDB" id="W1PIK2"/>
<dbReference type="GO" id="GO:0043565">
    <property type="term" value="F:sequence-specific DNA binding"/>
    <property type="evidence" value="ECO:0000318"/>
    <property type="project" value="GO_Central"/>
</dbReference>
<feature type="region of interest" description="Disordered" evidence="6">
    <location>
        <begin position="380"/>
        <end position="409"/>
    </location>
</feature>
<dbReference type="OrthoDB" id="1889307at2759"/>
<feature type="compositionally biased region" description="Low complexity" evidence="6">
    <location>
        <begin position="24"/>
        <end position="36"/>
    </location>
</feature>
<dbReference type="Pfam" id="PF03634">
    <property type="entry name" value="TCP"/>
    <property type="match status" value="1"/>
</dbReference>
<feature type="region of interest" description="Disordered" evidence="6">
    <location>
        <begin position="192"/>
        <end position="211"/>
    </location>
</feature>
<dbReference type="GO" id="GO:0003700">
    <property type="term" value="F:DNA-binding transcription factor activity"/>
    <property type="evidence" value="ECO:0000318"/>
    <property type="project" value="GO_Central"/>
</dbReference>
<evidence type="ECO:0000256" key="3">
    <source>
        <dbReference type="ARBA" id="ARBA00023125"/>
    </source>
</evidence>
<dbReference type="eggNOG" id="ENOG502QS1Y">
    <property type="taxonomic scope" value="Eukaryota"/>
</dbReference>
<comment type="subcellular location">
    <subcellularLocation>
        <location evidence="1">Nucleus</location>
    </subcellularLocation>
</comment>
<gene>
    <name evidence="8" type="ORF">AMTR_s00154p00072430</name>
</gene>
<dbReference type="Proteomes" id="UP000017836">
    <property type="component" value="Unassembled WGS sequence"/>
</dbReference>
<evidence type="ECO:0000256" key="5">
    <source>
        <dbReference type="ARBA" id="ARBA00023242"/>
    </source>
</evidence>
<organism evidence="8 9">
    <name type="scientific">Amborella trichopoda</name>
    <dbReference type="NCBI Taxonomy" id="13333"/>
    <lineage>
        <taxon>Eukaryota</taxon>
        <taxon>Viridiplantae</taxon>
        <taxon>Streptophyta</taxon>
        <taxon>Embryophyta</taxon>
        <taxon>Tracheophyta</taxon>
        <taxon>Spermatophyta</taxon>
        <taxon>Magnoliopsida</taxon>
        <taxon>Amborellales</taxon>
        <taxon>Amborellaceae</taxon>
        <taxon>Amborella</taxon>
    </lineage>
</organism>
<feature type="compositionally biased region" description="Basic and acidic residues" evidence="6">
    <location>
        <begin position="1"/>
        <end position="23"/>
    </location>
</feature>
<evidence type="ECO:0000256" key="4">
    <source>
        <dbReference type="ARBA" id="ARBA00023163"/>
    </source>
</evidence>
<sequence>MIRDSRLKASVTKQEDGIDDGNKNKGSSSSKPWSGPRDPRIVRVSRTFGGKDRHSKVSTIKGLRDRRVRLSVPTAIQLYDLQERLGFNQPSKVVDWLLAAARHEIDELPPLQFEQANFHNDPSPQLIFQEITKPLASSNSASDSLVGFKDTGACSLSLFSSNKNVTSSDATIGGDQTNLQRTSTWNLDSLREKSSVMPRDKDLGKSSSSKTYDHEYQENIHTHGSHVLAYNPVPTPNQSSFSSVLNNMMPGTSYYHWEHTNPALSNAGSHGYPSQAIETHNSNTVSLPPSLSLVSMLQPNIRQISATPSQLATYFGAPLDLASKQLSHPQLLSMNSQHMNPNSLGPPVYAISPTMRPFQVNFANYHNPHQRDYDNQSNTLAKETASSSNDQLADSSSIGLRGSNEQHLM</sequence>
<keyword evidence="9" id="KW-1185">Reference proteome</keyword>
<dbReference type="PANTHER" id="PTHR31072">
    <property type="entry name" value="TRANSCRIPTION FACTOR TCP4-RELATED"/>
    <property type="match status" value="1"/>
</dbReference>
<keyword evidence="2" id="KW-0805">Transcription regulation</keyword>
<evidence type="ECO:0000256" key="2">
    <source>
        <dbReference type="ARBA" id="ARBA00023015"/>
    </source>
</evidence>
<keyword evidence="4" id="KW-0804">Transcription</keyword>
<evidence type="ECO:0000256" key="1">
    <source>
        <dbReference type="ARBA" id="ARBA00004123"/>
    </source>
</evidence>
<dbReference type="InterPro" id="IPR017887">
    <property type="entry name" value="TF_TCP_subgr"/>
</dbReference>
<evidence type="ECO:0000313" key="9">
    <source>
        <dbReference type="Proteomes" id="UP000017836"/>
    </source>
</evidence>
<feature type="domain" description="TCP" evidence="7">
    <location>
        <begin position="50"/>
        <end position="108"/>
    </location>
</feature>
<dbReference type="GO" id="GO:0005634">
    <property type="term" value="C:nucleus"/>
    <property type="evidence" value="ECO:0000318"/>
    <property type="project" value="GO_Central"/>
</dbReference>
<feature type="compositionally biased region" description="Low complexity" evidence="6">
    <location>
        <begin position="385"/>
        <end position="397"/>
    </location>
</feature>
<dbReference type="InterPro" id="IPR005333">
    <property type="entry name" value="Transcription_factor_TCP"/>
</dbReference>
<dbReference type="OMA" id="QENIHTH"/>
<name>W1PIK2_AMBTC</name>
<evidence type="ECO:0000313" key="8">
    <source>
        <dbReference type="EMBL" id="ERN07554.1"/>
    </source>
</evidence>
<dbReference type="EMBL" id="KI393735">
    <property type="protein sequence ID" value="ERN07554.1"/>
    <property type="molecule type" value="Genomic_DNA"/>
</dbReference>
<keyword evidence="5" id="KW-0539">Nucleus</keyword>
<dbReference type="HOGENOM" id="CLU_064607_0_0_1"/>
<dbReference type="KEGG" id="atr:18435777"/>